<evidence type="ECO:0000256" key="1">
    <source>
        <dbReference type="SAM" id="MobiDB-lite"/>
    </source>
</evidence>
<reference evidence="2 3" key="1">
    <citation type="submission" date="2020-03" db="EMBL/GenBank/DDBJ databases">
        <authorList>
            <person name="Wang L."/>
            <person name="He N."/>
            <person name="Li Y."/>
            <person name="Fang Y."/>
            <person name="Zhang F."/>
        </authorList>
    </citation>
    <scope>NUCLEOTIDE SEQUENCE [LARGE SCALE GENOMIC DNA]</scope>
    <source>
        <strain evidence="2 3">36D10-4-7</strain>
    </source>
</reference>
<sequence>MVSGGAFKPRPADDGALSVNRCGVFSNDPDDDLATIRDVVGRWMTTRATGRLLQIVADSIGAVLADTAAKFWLEEDPRSGEGLPDDPSHALVHGIPTDESDGSIAIRDMIAMKVTAVHAGKNDVPA</sequence>
<comment type="caution">
    <text evidence="2">The sequence shown here is derived from an EMBL/GenBank/DDBJ whole genome shotgun (WGS) entry which is preliminary data.</text>
</comment>
<dbReference type="Proteomes" id="UP000732399">
    <property type="component" value="Unassembled WGS sequence"/>
</dbReference>
<evidence type="ECO:0000313" key="2">
    <source>
        <dbReference type="EMBL" id="NJR79396.1"/>
    </source>
</evidence>
<proteinExistence type="predicted"/>
<dbReference type="EMBL" id="JAAVJH010000007">
    <property type="protein sequence ID" value="NJR79396.1"/>
    <property type="molecule type" value="Genomic_DNA"/>
</dbReference>
<feature type="region of interest" description="Disordered" evidence="1">
    <location>
        <begin position="76"/>
        <end position="96"/>
    </location>
</feature>
<accession>A0ABX1CQ57</accession>
<evidence type="ECO:0000313" key="3">
    <source>
        <dbReference type="Proteomes" id="UP000732399"/>
    </source>
</evidence>
<dbReference type="RefSeq" id="WP_168134959.1">
    <property type="nucleotide sequence ID" value="NZ_JAAVJH010000007.1"/>
</dbReference>
<keyword evidence="3" id="KW-1185">Reference proteome</keyword>
<organism evidence="2 3">
    <name type="scientific">Sphingomonas corticis</name>
    <dbReference type="NCBI Taxonomy" id="2722791"/>
    <lineage>
        <taxon>Bacteria</taxon>
        <taxon>Pseudomonadati</taxon>
        <taxon>Pseudomonadota</taxon>
        <taxon>Alphaproteobacteria</taxon>
        <taxon>Sphingomonadales</taxon>
        <taxon>Sphingomonadaceae</taxon>
        <taxon>Sphingomonas</taxon>
    </lineage>
</organism>
<gene>
    <name evidence="2" type="ORF">HBH26_12470</name>
</gene>
<protein>
    <submittedName>
        <fullName evidence="2">Uncharacterized protein</fullName>
    </submittedName>
</protein>
<name>A0ABX1CQ57_9SPHN</name>